<protein>
    <recommendedName>
        <fullName evidence="9">Phospholipid/glycerol acyltransferase domain-containing protein</fullName>
    </recommendedName>
</protein>
<evidence type="ECO:0000256" key="8">
    <source>
        <dbReference type="SAM" id="Phobius"/>
    </source>
</evidence>
<reference evidence="10 11" key="2">
    <citation type="journal article" date="2023" name="Mol. Biol. Evol.">
        <title>Genomics of Secondarily Temperate Adaptation in the Only Non-Antarctic Icefish.</title>
        <authorList>
            <person name="Rivera-Colon A.G."/>
            <person name="Rayamajhi N."/>
            <person name="Minhas B.F."/>
            <person name="Madrigal G."/>
            <person name="Bilyk K.T."/>
            <person name="Yoon V."/>
            <person name="Hune M."/>
            <person name="Gregory S."/>
            <person name="Cheng C.H.C."/>
            <person name="Catchen J.M."/>
        </authorList>
    </citation>
    <scope>NUCLEOTIDE SEQUENCE [LARGE SCALE GENOMIC DNA]</scope>
    <source>
        <strain evidence="10">JMC-PN-2008</strain>
    </source>
</reference>
<dbReference type="GO" id="GO:0006631">
    <property type="term" value="P:fatty acid metabolic process"/>
    <property type="evidence" value="ECO:0007669"/>
    <property type="project" value="TreeGrafter"/>
</dbReference>
<feature type="transmembrane region" description="Helical" evidence="8">
    <location>
        <begin position="153"/>
        <end position="174"/>
    </location>
</feature>
<dbReference type="AlphaFoldDB" id="A0AAN8AEW5"/>
<dbReference type="Pfam" id="PF19277">
    <property type="entry name" value="GPAT_C"/>
    <property type="match status" value="1"/>
</dbReference>
<evidence type="ECO:0000256" key="1">
    <source>
        <dbReference type="ARBA" id="ARBA00004370"/>
    </source>
</evidence>
<proteinExistence type="inferred from homology"/>
<keyword evidence="5 7" id="KW-0012">Acyltransferase</keyword>
<dbReference type="PANTHER" id="PTHR12563:SF20">
    <property type="entry name" value="DIHYDROXYACETONE PHOSPHATE ACYLTRANSFERASE"/>
    <property type="match status" value="1"/>
</dbReference>
<evidence type="ECO:0000259" key="9">
    <source>
        <dbReference type="SMART" id="SM00563"/>
    </source>
</evidence>
<evidence type="ECO:0000313" key="11">
    <source>
        <dbReference type="Proteomes" id="UP001346869"/>
    </source>
</evidence>
<dbReference type="SUPFAM" id="SSF69593">
    <property type="entry name" value="Glycerol-3-phosphate (1)-acyltransferase"/>
    <property type="match status" value="1"/>
</dbReference>
<evidence type="ECO:0000256" key="2">
    <source>
        <dbReference type="ARBA" id="ARBA00007937"/>
    </source>
</evidence>
<organism evidence="10 11">
    <name type="scientific">Eleginops maclovinus</name>
    <name type="common">Patagonian blennie</name>
    <name type="synonym">Eleginus maclovinus</name>
    <dbReference type="NCBI Taxonomy" id="56733"/>
    <lineage>
        <taxon>Eukaryota</taxon>
        <taxon>Metazoa</taxon>
        <taxon>Chordata</taxon>
        <taxon>Craniata</taxon>
        <taxon>Vertebrata</taxon>
        <taxon>Euteleostomi</taxon>
        <taxon>Actinopterygii</taxon>
        <taxon>Neopterygii</taxon>
        <taxon>Teleostei</taxon>
        <taxon>Neoteleostei</taxon>
        <taxon>Acanthomorphata</taxon>
        <taxon>Eupercaria</taxon>
        <taxon>Perciformes</taxon>
        <taxon>Notothenioidei</taxon>
        <taxon>Eleginopidae</taxon>
        <taxon>Eleginops</taxon>
    </lineage>
</organism>
<dbReference type="GO" id="GO:0031966">
    <property type="term" value="C:mitochondrial membrane"/>
    <property type="evidence" value="ECO:0007669"/>
    <property type="project" value="TreeGrafter"/>
</dbReference>
<keyword evidence="3 7" id="KW-0808">Transferase</keyword>
<dbReference type="GO" id="GO:0016287">
    <property type="term" value="F:glycerone-phosphate O-acyltransferase activity"/>
    <property type="evidence" value="ECO:0007669"/>
    <property type="project" value="TreeGrafter"/>
</dbReference>
<dbReference type="CDD" id="cd07993">
    <property type="entry name" value="LPLAT_DHAPAT-like"/>
    <property type="match status" value="1"/>
</dbReference>
<keyword evidence="8" id="KW-1133">Transmembrane helix</keyword>
<feature type="domain" description="Phospholipid/glycerol acyltransferase" evidence="9">
    <location>
        <begin position="141"/>
        <end position="270"/>
    </location>
</feature>
<accession>A0AAN8AEW5</accession>
<comment type="caution">
    <text evidence="10">The sequence shown here is derived from an EMBL/GenBank/DDBJ whole genome shotgun (WGS) entry which is preliminary data.</text>
</comment>
<dbReference type="Pfam" id="PF01553">
    <property type="entry name" value="Acyltransferase"/>
    <property type="match status" value="1"/>
</dbReference>
<evidence type="ECO:0000256" key="5">
    <source>
        <dbReference type="ARBA" id="ARBA00023315"/>
    </source>
</evidence>
<dbReference type="GO" id="GO:0008654">
    <property type="term" value="P:phospholipid biosynthetic process"/>
    <property type="evidence" value="ECO:0007669"/>
    <property type="project" value="TreeGrafter"/>
</dbReference>
<comment type="similarity">
    <text evidence="2 7">Belongs to the GPAT/DAPAT family.</text>
</comment>
<evidence type="ECO:0000313" key="10">
    <source>
        <dbReference type="EMBL" id="KAK5852668.1"/>
    </source>
</evidence>
<gene>
    <name evidence="10" type="ORF">PBY51_006518</name>
</gene>
<comment type="subcellular location">
    <subcellularLocation>
        <location evidence="1">Membrane</location>
    </subcellularLocation>
</comment>
<evidence type="ECO:0000256" key="4">
    <source>
        <dbReference type="ARBA" id="ARBA00023136"/>
    </source>
</evidence>
<evidence type="ECO:0000256" key="7">
    <source>
        <dbReference type="PIRNR" id="PIRNR000437"/>
    </source>
</evidence>
<keyword evidence="8" id="KW-0812">Transmembrane</keyword>
<dbReference type="InterPro" id="IPR041728">
    <property type="entry name" value="GPAT/DHAPAT_LPLAT"/>
</dbReference>
<evidence type="ECO:0000256" key="6">
    <source>
        <dbReference type="ARBA" id="ARBA00025707"/>
    </source>
</evidence>
<dbReference type="GO" id="GO:0008611">
    <property type="term" value="P:ether lipid biosynthetic process"/>
    <property type="evidence" value="ECO:0007669"/>
    <property type="project" value="TreeGrafter"/>
</dbReference>
<dbReference type="GO" id="GO:0005778">
    <property type="term" value="C:peroxisomal membrane"/>
    <property type="evidence" value="ECO:0007669"/>
    <property type="project" value="TreeGrafter"/>
</dbReference>
<name>A0AAN8AEW5_ELEMC</name>
<keyword evidence="11" id="KW-1185">Reference proteome</keyword>
<dbReference type="EMBL" id="JAUZQC010000020">
    <property type="protein sequence ID" value="KAK5852668.1"/>
    <property type="molecule type" value="Genomic_DNA"/>
</dbReference>
<reference evidence="10 11" key="1">
    <citation type="journal article" date="2023" name="Genes (Basel)">
        <title>Chromosome-Level Genome Assembly and Circadian Gene Repertoire of the Patagonia Blennie Eleginops maclovinus-The Closest Ancestral Proxy of Antarctic Cryonotothenioids.</title>
        <authorList>
            <person name="Cheng C.C."/>
            <person name="Rivera-Colon A.G."/>
            <person name="Minhas B.F."/>
            <person name="Wilson L."/>
            <person name="Rayamajhi N."/>
            <person name="Vargas-Chacoff L."/>
            <person name="Catchen J.M."/>
        </authorList>
    </citation>
    <scope>NUCLEOTIDE SEQUENCE [LARGE SCALE GENOMIC DNA]</scope>
    <source>
        <strain evidence="10">JMC-PN-2008</strain>
    </source>
</reference>
<dbReference type="InterPro" id="IPR002123">
    <property type="entry name" value="Plipid/glycerol_acylTrfase"/>
</dbReference>
<dbReference type="GO" id="GO:0004366">
    <property type="term" value="F:glycerol-3-phosphate O-acyltransferase activity"/>
    <property type="evidence" value="ECO:0007669"/>
    <property type="project" value="TreeGrafter"/>
</dbReference>
<dbReference type="Proteomes" id="UP001346869">
    <property type="component" value="Unassembled WGS sequence"/>
</dbReference>
<dbReference type="InterPro" id="IPR045520">
    <property type="entry name" value="GPAT/DHAPAT_C"/>
</dbReference>
<dbReference type="InterPro" id="IPR022284">
    <property type="entry name" value="GPAT/DHAPAT"/>
</dbReference>
<evidence type="ECO:0000256" key="3">
    <source>
        <dbReference type="ARBA" id="ARBA00022679"/>
    </source>
</evidence>
<dbReference type="PANTHER" id="PTHR12563">
    <property type="entry name" value="GLYCEROL-3-PHOSPHATE ACYLTRANSFERASE"/>
    <property type="match status" value="1"/>
</dbReference>
<dbReference type="GO" id="GO:0019432">
    <property type="term" value="P:triglyceride biosynthetic process"/>
    <property type="evidence" value="ECO:0007669"/>
    <property type="project" value="TreeGrafter"/>
</dbReference>
<keyword evidence="4 8" id="KW-0472">Membrane</keyword>
<dbReference type="PIRSF" id="PIRSF000437">
    <property type="entry name" value="GPAT_DHAPAT"/>
    <property type="match status" value="1"/>
</dbReference>
<comment type="pathway">
    <text evidence="6">Phospholipid metabolism.</text>
</comment>
<sequence>MPSNAVYSHRDPMLKKRDDFEDILEERRTSSDLRYALRCYTPALYKGETPCQSSLLKSMVLQSDQLHYVISQISKETGKATDDVRDEASAILEEMAHSLQLSTVRFFAFSLCKVFKTLFRSICVNEEGIQRLQQAIQEHPVVLLPSHRSYMDFLLMSYLLFTYDLALPVIAAGMDFMGMKVIGEMLRMSGAFFIRRSFGGDQLYWTVFSEYVRTMLKIGYAPVEFFLEGTRSRTSKSLTPKLGLLNIVMDPFLKGEVYDVHVVPVSISYERILEETLYARELLGIPKPKESTSGLFKARKVLSEDYGSIHVYFGQPVSVRSLAEGRVNRRQFNLLPRHISRRPGEDIHSFVNDSAYKLVRAQEENMVLKPWVLLASLLLQNHHQDQEQDQGMAVDQLTAQALWLRDVSRQYGAFLHWPDHIPASEVVSSSLSLHRGLVRLSEGRVQLAVEQAGGPAVPGEAPSTTSPEEELLNQAVVILSCASYRNQALHVFLRPALLASAIHTASSTLKQDVFNSFSFLRNIFSNEFILCPGATVQDFEEACFLLGKTGVLQVTQQEVLVTESGHRTLSFLTNMLDPFLQGYQVVCRFLCEEATETLTEKQFIPAVRKFIIKHLLAGSLRYTEVLSSDLQKNSLAALLRLGAVRKIKGVEQGTLKVDKVMVNSLEDTLGGKLPTQKAVAARL</sequence>
<dbReference type="SMART" id="SM00563">
    <property type="entry name" value="PlsC"/>
    <property type="match status" value="1"/>
</dbReference>